<protein>
    <recommendedName>
        <fullName evidence="3">F-box domain-containing protein</fullName>
    </recommendedName>
</protein>
<dbReference type="HOGENOM" id="CLU_580097_0_0_1"/>
<dbReference type="GeneID" id="19460407"/>
<evidence type="ECO:0000313" key="1">
    <source>
        <dbReference type="EMBL" id="EPE25437.1"/>
    </source>
</evidence>
<dbReference type="AlphaFoldDB" id="S3CFY9"/>
<gene>
    <name evidence="1" type="ORF">GLAREA_01349</name>
</gene>
<accession>S3CFY9</accession>
<dbReference type="RefSeq" id="XP_008086756.1">
    <property type="nucleotide sequence ID" value="XM_008088565.1"/>
</dbReference>
<proteinExistence type="predicted"/>
<organism evidence="1 2">
    <name type="scientific">Glarea lozoyensis (strain ATCC 20868 / MF5171)</name>
    <dbReference type="NCBI Taxonomy" id="1116229"/>
    <lineage>
        <taxon>Eukaryota</taxon>
        <taxon>Fungi</taxon>
        <taxon>Dikarya</taxon>
        <taxon>Ascomycota</taxon>
        <taxon>Pezizomycotina</taxon>
        <taxon>Leotiomycetes</taxon>
        <taxon>Helotiales</taxon>
        <taxon>Helotiaceae</taxon>
        <taxon>Glarea</taxon>
    </lineage>
</organism>
<evidence type="ECO:0008006" key="3">
    <source>
        <dbReference type="Google" id="ProtNLM"/>
    </source>
</evidence>
<dbReference type="KEGG" id="glz:GLAREA_01349"/>
<dbReference type="Proteomes" id="UP000016922">
    <property type="component" value="Unassembled WGS sequence"/>
</dbReference>
<reference evidence="1 2" key="1">
    <citation type="journal article" date="2013" name="BMC Genomics">
        <title>Genomics-driven discovery of the pneumocandin biosynthetic gene cluster in the fungus Glarea lozoyensis.</title>
        <authorList>
            <person name="Chen L."/>
            <person name="Yue Q."/>
            <person name="Zhang X."/>
            <person name="Xiang M."/>
            <person name="Wang C."/>
            <person name="Li S."/>
            <person name="Che Y."/>
            <person name="Ortiz-Lopez F.J."/>
            <person name="Bills G.F."/>
            <person name="Liu X."/>
            <person name="An Z."/>
        </authorList>
    </citation>
    <scope>NUCLEOTIDE SEQUENCE [LARGE SCALE GENOMIC DNA]</scope>
    <source>
        <strain evidence="2">ATCC 20868 / MF5171</strain>
    </source>
</reference>
<dbReference type="OrthoDB" id="5304511at2759"/>
<dbReference type="EMBL" id="KE145371">
    <property type="protein sequence ID" value="EPE25437.1"/>
    <property type="molecule type" value="Genomic_DNA"/>
</dbReference>
<dbReference type="STRING" id="1116229.S3CFY9"/>
<sequence length="471" mass="54699">MALLATSVPMDNRNRFDSLPTEIQACILKSLPDIKTLLTLLRASPRFLQVYRQVRQDAISSIVCNQITPAALPLAISVLNLKHMRSYRHPRSDVFTFLETFKQSPPNLPEKRLSLENAKELLRVQYLVEYFVEEFLTDRLKNLSEHLPQITPAMVEGKEVIDFTGLERQRLFRAFYHMELYGILFEDSETMTDNITAEQQSSLFLTKLSDWEQEEFLCVRQFLFDGFSSHLDRVEEDFTIAYKEDGPPEDVVNCAYDHRFDINYGEFYYFFSMDGHSAGVQYAWMEECLLRGLLNWGDVWKAKDADTREDSLGDLNLFRQGNNMKEAVNLLPLLQYQPETEIPTGQDSIETSNAAWPWALQQLPRSPLVVSESWSRISQFEGLRSWGYAIWSNETLELFGLLEKRDPVGWVYNKTIPKSLKYHTPSRYDRKRRGGPSVESRTHSSIYDVWRKKALDAVPVEKLVQETTAIR</sequence>
<keyword evidence="2" id="KW-1185">Reference proteome</keyword>
<name>S3CFY9_GLAL2</name>
<dbReference type="OMA" id="YHLELYG"/>
<evidence type="ECO:0000313" key="2">
    <source>
        <dbReference type="Proteomes" id="UP000016922"/>
    </source>
</evidence>